<keyword evidence="6" id="KW-0670">Pyruvate</keyword>
<evidence type="ECO:0000256" key="3">
    <source>
        <dbReference type="PROSITE-ProRule" id="PRU00493"/>
    </source>
</evidence>
<evidence type="ECO:0000259" key="4">
    <source>
        <dbReference type="PROSITE" id="PS51149"/>
    </source>
</evidence>
<dbReference type="InterPro" id="IPR004184">
    <property type="entry name" value="PFL_dom"/>
</dbReference>
<sequence length="911" mass="102440">MEMTTLQPMKLSEVLAERGLSLESHANGEAPAEITDREIKREPTPRANYLRDIYFDTLSSLDIQESYWYSRAAVEHEGEVPIMRRGYALKSVFEHLDTPIWPHEQLVGAKAGFYRGSAPLPWLTESFFMDKDSDLYKAALDTGAESSAEVSHFGAGGGNVTQSFGNVVSVGGKYGVRLENVPAMHRLAYSWAGKSVEDVARKYEQMVPEYKIKENIMKSVVSNFDSGFTIPQGREVMNYYFVLEHGFDELIDICKKRAGEVAGEPGGDGIAGMDRLYYYTAMGLLVQGLSKWFDNYGKEADRLISITTDEAEIAELREISDRLHRLAHEKPKTFKDAFQTIYLLHLAELNEDAMSGLSPGRIGQVLYPYFEQDIENGILTEEEVEEWQELYRVKMTCIDAFACTGVVGGVLSGNTFNNVCIGGVDRDGKSAANRLEMIMLDAGINCQTTQPTLSLLYDETNPEEFVMKCMECVKTGAGYPAIMNNRIAMEFLLNQYAHEGMTVQEARAWSVGGCLETSPGTWMPLHLNGKLYWIPGGSAQPTSVGIHFLNNPKILELALNNGFDKRTGLQVFPPHDKSFETFEELDEQYKAYYQKACEVLNKCMNIQHDVWRKFTPSMVNSLLKPNCLEKGLGIAHKGYRYNSTFNIECCGTCNQINSMAAIKKLVYEDKKYTLEQLKDALDNNFGYKTSKEVGSESLKDQEKRADDDGRYDEIHADCLRAPKYGNDDPYVDQMLYDWEQWFCNDLPATIENLYGEPYYVCQMSVSTHGPEGAVTAATADGRLQGTTFADASMSAYPGTDTHGQYALFESATGWDHSMSQNSQMNLKLHPSAAKGIEGSRKLMDLTRAYMRKGGFHIQYNIIDSRILKKAQANPENYRTLLIRVAGFTQYWVEIGKPIQDEVIARTEYESI</sequence>
<gene>
    <name evidence="6" type="ORF">ATORI0001_1131</name>
</gene>
<protein>
    <submittedName>
        <fullName evidence="6">Pyruvate formate lyase</fullName>
    </submittedName>
</protein>
<evidence type="ECO:0000313" key="7">
    <source>
        <dbReference type="Proteomes" id="UP000004070"/>
    </source>
</evidence>
<dbReference type="PROSITE" id="PS51149">
    <property type="entry name" value="GLY_RADICAL_2"/>
    <property type="match status" value="1"/>
</dbReference>
<dbReference type="NCBIfam" id="NF033715">
    <property type="entry name" value="glycyl_HPDL_Lrg"/>
    <property type="match status" value="1"/>
</dbReference>
<keyword evidence="2 6" id="KW-0456">Lyase</keyword>
<dbReference type="EMBL" id="ACFE01000002">
    <property type="protein sequence ID" value="EEE17375.1"/>
    <property type="molecule type" value="Genomic_DNA"/>
</dbReference>
<dbReference type="SUPFAM" id="SSF51998">
    <property type="entry name" value="PFL-like glycyl radical enzymes"/>
    <property type="match status" value="1"/>
</dbReference>
<evidence type="ECO:0000256" key="1">
    <source>
        <dbReference type="ARBA" id="ARBA00022818"/>
    </source>
</evidence>
<dbReference type="InterPro" id="IPR051215">
    <property type="entry name" value="GRE"/>
</dbReference>
<dbReference type="PANTHER" id="PTHR43641">
    <property type="entry name" value="FORMATE ACETYLTRANSFERASE 3-RELATED"/>
    <property type="match status" value="1"/>
</dbReference>
<dbReference type="AlphaFoldDB" id="B9CLF7"/>
<dbReference type="PROSITE" id="PS51554">
    <property type="entry name" value="PFL"/>
    <property type="match status" value="1"/>
</dbReference>
<name>B9CLF7_LANR4</name>
<dbReference type="Proteomes" id="UP000004070">
    <property type="component" value="Unassembled WGS sequence"/>
</dbReference>
<dbReference type="GO" id="GO:0016829">
    <property type="term" value="F:lyase activity"/>
    <property type="evidence" value="ECO:0007669"/>
    <property type="project" value="UniProtKB-KW"/>
</dbReference>
<evidence type="ECO:0000256" key="2">
    <source>
        <dbReference type="ARBA" id="ARBA00023239"/>
    </source>
</evidence>
<accession>B9CLF7</accession>
<dbReference type="Pfam" id="PF02901">
    <property type="entry name" value="PFL-like"/>
    <property type="match status" value="1"/>
</dbReference>
<comment type="caution">
    <text evidence="6">The sequence shown here is derived from an EMBL/GenBank/DDBJ whole genome shotgun (WGS) entry which is preliminary data.</text>
</comment>
<dbReference type="Pfam" id="PF01228">
    <property type="entry name" value="Gly_radical"/>
    <property type="match status" value="1"/>
</dbReference>
<dbReference type="eggNOG" id="COG1882">
    <property type="taxonomic scope" value="Bacteria"/>
</dbReference>
<keyword evidence="1 3" id="KW-0556">Organic radical</keyword>
<proteinExistence type="predicted"/>
<evidence type="ECO:0000259" key="5">
    <source>
        <dbReference type="PROSITE" id="PS51554"/>
    </source>
</evidence>
<organism evidence="6 7">
    <name type="scientific">Lancefieldella rimae (strain ATCC 49626 / DSM 7090 / CCUG 31168 / NBRC 15546 / VPI D140H-11A)</name>
    <name type="common">Atopobium rimae</name>
    <dbReference type="NCBI Taxonomy" id="553184"/>
    <lineage>
        <taxon>Bacteria</taxon>
        <taxon>Bacillati</taxon>
        <taxon>Actinomycetota</taxon>
        <taxon>Coriobacteriia</taxon>
        <taxon>Coriobacteriales</taxon>
        <taxon>Atopobiaceae</taxon>
        <taxon>Lancefieldella</taxon>
    </lineage>
</organism>
<feature type="domain" description="PFL" evidence="5">
    <location>
        <begin position="45"/>
        <end position="783"/>
    </location>
</feature>
<dbReference type="STRING" id="1383.IV60_GL000545"/>
<feature type="modified residue" description="Glycine radical" evidence="3">
    <location>
        <position position="886"/>
    </location>
</feature>
<dbReference type="GO" id="GO:0005829">
    <property type="term" value="C:cytosol"/>
    <property type="evidence" value="ECO:0007669"/>
    <property type="project" value="TreeGrafter"/>
</dbReference>
<evidence type="ECO:0000313" key="6">
    <source>
        <dbReference type="EMBL" id="EEE17375.1"/>
    </source>
</evidence>
<feature type="domain" description="Glycine radical" evidence="4">
    <location>
        <begin position="791"/>
        <end position="911"/>
    </location>
</feature>
<dbReference type="InterPro" id="IPR001150">
    <property type="entry name" value="Gly_radical"/>
</dbReference>
<reference evidence="6 7" key="1">
    <citation type="submission" date="2009-01" db="EMBL/GenBank/DDBJ databases">
        <authorList>
            <person name="Madupu R."/>
            <person name="Sebastian Y."/>
            <person name="Durkin A.S."/>
            <person name="Torralba M."/>
            <person name="Methe B."/>
            <person name="Sutton G.G."/>
            <person name="Strausberg R.L."/>
            <person name="Nelson K.E."/>
        </authorList>
    </citation>
    <scope>NUCLEOTIDE SEQUENCE [LARGE SCALE GENOMIC DNA]</scope>
    <source>
        <strain evidence="6 7">ATCC 49626</strain>
    </source>
</reference>
<dbReference type="PANTHER" id="PTHR43641:SF2">
    <property type="entry name" value="DEHYDRATASE YBIW-RELATED"/>
    <property type="match status" value="1"/>
</dbReference>
<dbReference type="Gene3D" id="3.20.70.20">
    <property type="match status" value="1"/>
</dbReference>